<sequence length="187" mass="19157">MREIVHIQAGQCGNQIGAKAPSGEGLGIASCRPSRPLCAAEGGVGSETTFADRGGTSFSAARVPGEDEGVSARLCVASGARDWDTRRIYLARLNPSRAAGGEEESDCLAIAGRVSNLKLRPFSSFASLFPCSPAPRGLPLPPAAAWGCHPCAELSHCRALAGPSTPQPLPLGASSSCSPGKRPVSTF</sequence>
<dbReference type="PROSITE" id="PS00228">
    <property type="entry name" value="TUBULIN_B_AUTOREG"/>
    <property type="match status" value="1"/>
</dbReference>
<gene>
    <name evidence="3" type="ORF">P7K49_007435</name>
</gene>
<reference evidence="3 4" key="1">
    <citation type="submission" date="2023-05" db="EMBL/GenBank/DDBJ databases">
        <title>B98-5 Cell Line De Novo Hybrid Assembly: An Optical Mapping Approach.</title>
        <authorList>
            <person name="Kananen K."/>
            <person name="Auerbach J.A."/>
            <person name="Kautto E."/>
            <person name="Blachly J.S."/>
        </authorList>
    </citation>
    <scope>NUCLEOTIDE SEQUENCE [LARGE SCALE GENOMIC DNA]</scope>
    <source>
        <strain evidence="3">B95-8</strain>
        <tissue evidence="3">Cell line</tissue>
    </source>
</reference>
<keyword evidence="4" id="KW-1185">Reference proteome</keyword>
<evidence type="ECO:0000256" key="2">
    <source>
        <dbReference type="ARBA" id="ARBA00022490"/>
    </source>
</evidence>
<dbReference type="SUPFAM" id="SSF52490">
    <property type="entry name" value="Tubulin nucleotide-binding domain-like"/>
    <property type="match status" value="1"/>
</dbReference>
<evidence type="ECO:0000313" key="3">
    <source>
        <dbReference type="EMBL" id="KAK2113169.1"/>
    </source>
</evidence>
<dbReference type="InterPro" id="IPR036525">
    <property type="entry name" value="Tubulin/FtsZ_GTPase_sf"/>
</dbReference>
<dbReference type="EMBL" id="JASSZA010000004">
    <property type="protein sequence ID" value="KAK2113169.1"/>
    <property type="molecule type" value="Genomic_DNA"/>
</dbReference>
<comment type="subcellular location">
    <subcellularLocation>
        <location evidence="1">Cytoplasm</location>
    </subcellularLocation>
</comment>
<proteinExistence type="predicted"/>
<evidence type="ECO:0000313" key="4">
    <source>
        <dbReference type="Proteomes" id="UP001266305"/>
    </source>
</evidence>
<dbReference type="Gene3D" id="3.40.50.1440">
    <property type="entry name" value="Tubulin/FtsZ, GTPase domain"/>
    <property type="match status" value="1"/>
</dbReference>
<keyword evidence="2" id="KW-0963">Cytoplasm</keyword>
<name>A0ABQ9VWE9_SAGOE</name>
<protein>
    <submittedName>
        <fullName evidence="3">Uncharacterized protein</fullName>
    </submittedName>
</protein>
<evidence type="ECO:0000256" key="1">
    <source>
        <dbReference type="ARBA" id="ARBA00004496"/>
    </source>
</evidence>
<dbReference type="Proteomes" id="UP001266305">
    <property type="component" value="Unassembled WGS sequence"/>
</dbReference>
<organism evidence="3 4">
    <name type="scientific">Saguinus oedipus</name>
    <name type="common">Cotton-top tamarin</name>
    <name type="synonym">Oedipomidas oedipus</name>
    <dbReference type="NCBI Taxonomy" id="9490"/>
    <lineage>
        <taxon>Eukaryota</taxon>
        <taxon>Metazoa</taxon>
        <taxon>Chordata</taxon>
        <taxon>Craniata</taxon>
        <taxon>Vertebrata</taxon>
        <taxon>Euteleostomi</taxon>
        <taxon>Mammalia</taxon>
        <taxon>Eutheria</taxon>
        <taxon>Euarchontoglires</taxon>
        <taxon>Primates</taxon>
        <taxon>Haplorrhini</taxon>
        <taxon>Platyrrhini</taxon>
        <taxon>Cebidae</taxon>
        <taxon>Callitrichinae</taxon>
        <taxon>Saguinus</taxon>
    </lineage>
</organism>
<comment type="caution">
    <text evidence="3">The sequence shown here is derived from an EMBL/GenBank/DDBJ whole genome shotgun (WGS) entry which is preliminary data.</text>
</comment>
<dbReference type="InterPro" id="IPR013838">
    <property type="entry name" value="Beta-tubulin_BS"/>
</dbReference>
<accession>A0ABQ9VWE9</accession>